<feature type="domain" description="Methyltransferase" evidence="1">
    <location>
        <begin position="63"/>
        <end position="156"/>
    </location>
</feature>
<dbReference type="PANTHER" id="PTHR43464:SF82">
    <property type="entry name" value="METHYLTRANSFERASE DOMAIN-CONTAINING PROTEIN"/>
    <property type="match status" value="1"/>
</dbReference>
<sequence length="272" mass="29792">MSTPPNIPPDYLELNRRLWNAKTAFHLASDFYDVAGFTAGQTSLNPPELQLLGDVAGQHILHLQCHFGLDTLTLSLARMGAHVTGVDLADEAIAAARTLNAQLGLAAEFVQADVLNLPTRLNGQFDVVFASYGVLGWLPDLAPWAAGVARCLRPGGRLVLVEFHPAVWMFDNDFTRIEYSYFNHQTIIEQETGTYADRAAPLHETSVCWNHSLGEVLGALLGQGLTIRHFEEYDYSCYDCLNGLEPAPGGGYQLAHMPGKLPLMFSVVAQKP</sequence>
<dbReference type="SUPFAM" id="SSF53335">
    <property type="entry name" value="S-adenosyl-L-methionine-dependent methyltransferases"/>
    <property type="match status" value="1"/>
</dbReference>
<dbReference type="InterPro" id="IPR029063">
    <property type="entry name" value="SAM-dependent_MTases_sf"/>
</dbReference>
<proteinExistence type="predicted"/>
<evidence type="ECO:0000313" key="3">
    <source>
        <dbReference type="Proteomes" id="UP000565521"/>
    </source>
</evidence>
<keyword evidence="2" id="KW-0489">Methyltransferase</keyword>
<gene>
    <name evidence="2" type="ORF">HW554_04115</name>
</gene>
<dbReference type="RefSeq" id="WP_176907079.1">
    <property type="nucleotide sequence ID" value="NZ_JABKAU010000005.1"/>
</dbReference>
<dbReference type="EMBL" id="JABKAU010000005">
    <property type="protein sequence ID" value="NVO30383.1"/>
    <property type="molecule type" value="Genomic_DNA"/>
</dbReference>
<evidence type="ECO:0000313" key="2">
    <source>
        <dbReference type="EMBL" id="NVO30383.1"/>
    </source>
</evidence>
<dbReference type="Proteomes" id="UP000565521">
    <property type="component" value="Unassembled WGS sequence"/>
</dbReference>
<dbReference type="Pfam" id="PF13649">
    <property type="entry name" value="Methyltransf_25"/>
    <property type="match status" value="1"/>
</dbReference>
<dbReference type="GO" id="GO:0008168">
    <property type="term" value="F:methyltransferase activity"/>
    <property type="evidence" value="ECO:0007669"/>
    <property type="project" value="UniProtKB-KW"/>
</dbReference>
<organism evidence="2 3">
    <name type="scientific">Hymenobacter lapidiphilus</name>
    <dbReference type="NCBI Taxonomy" id="2608003"/>
    <lineage>
        <taxon>Bacteria</taxon>
        <taxon>Pseudomonadati</taxon>
        <taxon>Bacteroidota</taxon>
        <taxon>Cytophagia</taxon>
        <taxon>Cytophagales</taxon>
        <taxon>Hymenobacteraceae</taxon>
        <taxon>Hymenobacter</taxon>
    </lineage>
</organism>
<comment type="caution">
    <text evidence="2">The sequence shown here is derived from an EMBL/GenBank/DDBJ whole genome shotgun (WGS) entry which is preliminary data.</text>
</comment>
<evidence type="ECO:0000259" key="1">
    <source>
        <dbReference type="Pfam" id="PF13649"/>
    </source>
</evidence>
<reference evidence="2 3" key="1">
    <citation type="submission" date="2020-05" db="EMBL/GenBank/DDBJ databases">
        <title>Hymenobacter terrestris sp. nov. and Hymenobacter lapidiphilus sp. nov., isolated from regoliths in Antarctica.</title>
        <authorList>
            <person name="Sedlacek I."/>
            <person name="Pantucek R."/>
            <person name="Zeman M."/>
            <person name="Holochova P."/>
            <person name="Kralova S."/>
            <person name="Stankova E."/>
            <person name="Sedo O."/>
            <person name="Micenkova L."/>
            <person name="Svec P."/>
            <person name="Gupta V."/>
            <person name="Sood U."/>
            <person name="Korpole U.S."/>
            <person name="Lal R."/>
        </authorList>
    </citation>
    <scope>NUCLEOTIDE SEQUENCE [LARGE SCALE GENOMIC DNA]</scope>
    <source>
        <strain evidence="2 3">P5342</strain>
    </source>
</reference>
<dbReference type="CDD" id="cd02440">
    <property type="entry name" value="AdoMet_MTases"/>
    <property type="match status" value="1"/>
</dbReference>
<dbReference type="AlphaFoldDB" id="A0A7Y7PM90"/>
<dbReference type="PANTHER" id="PTHR43464">
    <property type="entry name" value="METHYLTRANSFERASE"/>
    <property type="match status" value="1"/>
</dbReference>
<dbReference type="InterPro" id="IPR041698">
    <property type="entry name" value="Methyltransf_25"/>
</dbReference>
<accession>A0A7Y7PM90</accession>
<name>A0A7Y7PM90_9BACT</name>
<dbReference type="Gene3D" id="3.40.50.150">
    <property type="entry name" value="Vaccinia Virus protein VP39"/>
    <property type="match status" value="1"/>
</dbReference>
<dbReference type="GO" id="GO:0032259">
    <property type="term" value="P:methylation"/>
    <property type="evidence" value="ECO:0007669"/>
    <property type="project" value="UniProtKB-KW"/>
</dbReference>
<keyword evidence="3" id="KW-1185">Reference proteome</keyword>
<protein>
    <submittedName>
        <fullName evidence="2">Class I SAM-dependent methyltransferase</fullName>
    </submittedName>
</protein>
<keyword evidence="2" id="KW-0808">Transferase</keyword>